<dbReference type="InterPro" id="IPR005300">
    <property type="entry name" value="MltA_B"/>
</dbReference>
<dbReference type="PANTHER" id="PTHR30124">
    <property type="entry name" value="MEMBRANE-BOUND LYTIC MUREIN TRANSGLYCOSYLASE A"/>
    <property type="match status" value="1"/>
</dbReference>
<evidence type="ECO:0000256" key="5">
    <source>
        <dbReference type="ARBA" id="ARBA00030918"/>
    </source>
</evidence>
<dbReference type="GO" id="GO:0009254">
    <property type="term" value="P:peptidoglycan turnover"/>
    <property type="evidence" value="ECO:0007669"/>
    <property type="project" value="InterPro"/>
</dbReference>
<dbReference type="Pfam" id="PF06725">
    <property type="entry name" value="3D"/>
    <property type="match status" value="1"/>
</dbReference>
<dbReference type="Proteomes" id="UP000001492">
    <property type="component" value="Chromosome 1"/>
</dbReference>
<evidence type="ECO:0000259" key="8">
    <source>
        <dbReference type="SMART" id="SM00925"/>
    </source>
</evidence>
<protein>
    <recommendedName>
        <fullName evidence="2">peptidoglycan lytic exotransglycosylase</fullName>
        <ecNumber evidence="2">4.2.2.n1</ecNumber>
    </recommendedName>
    <alternativeName>
        <fullName evidence="5">Murein hydrolase A</fullName>
    </alternativeName>
</protein>
<comment type="catalytic activity">
    <reaction evidence="1">
        <text>Exolytic cleavage of the (1-&gt;4)-beta-glycosidic linkage between N-acetylmuramic acid (MurNAc) and N-acetylglucosamine (GlcNAc) residues in peptidoglycan, from either the reducing or the non-reducing ends of the peptidoglycan chains, with concomitant formation of a 1,6-anhydrobond in the MurNAc residue.</text>
        <dbReference type="EC" id="4.2.2.n1"/>
    </reaction>
</comment>
<dbReference type="EMBL" id="CP002395">
    <property type="protein sequence ID" value="ADU11856.1"/>
    <property type="molecule type" value="Genomic_DNA"/>
</dbReference>
<reference evidence="10" key="1">
    <citation type="submission" date="2010-12" db="EMBL/GenBank/DDBJ databases">
        <title>Complete sequence of chromosome 1 of Asticcacaulis excentricus CB 48.</title>
        <authorList>
            <consortium name="US DOE Joint Genome Institute"/>
            <person name="Lucas S."/>
            <person name="Copeland A."/>
            <person name="Lapidus A."/>
            <person name="Cheng J.-F."/>
            <person name="Bruce D."/>
            <person name="Goodwin L."/>
            <person name="Pitluck S."/>
            <person name="Teshima H."/>
            <person name="Davenport K."/>
            <person name="Detter J.C."/>
            <person name="Han C."/>
            <person name="Tapia R."/>
            <person name="Land M."/>
            <person name="Hauser L."/>
            <person name="Jeffries C."/>
            <person name="Kyrpides N."/>
            <person name="Ivanova N."/>
            <person name="Ovchinnikova G."/>
            <person name="Brun Y.V."/>
            <person name="Woyke T."/>
        </authorList>
    </citation>
    <scope>NUCLEOTIDE SEQUENCE [LARGE SCALE GENOMIC DNA]</scope>
    <source>
        <strain evidence="10">ATCC 15261 / DSM 4724 / KCTC 12464 / NCIMB 9791 / VKM B-1370 / CB 48</strain>
    </source>
</reference>
<feature type="domain" description="Lytic transglycosylase MltA" evidence="8">
    <location>
        <begin position="149"/>
        <end position="304"/>
    </location>
</feature>
<dbReference type="SMART" id="SM00925">
    <property type="entry name" value="MltA"/>
    <property type="match status" value="1"/>
</dbReference>
<dbReference type="Gene3D" id="2.40.40.10">
    <property type="entry name" value="RlpA-like domain"/>
    <property type="match status" value="1"/>
</dbReference>
<evidence type="ECO:0000256" key="2">
    <source>
        <dbReference type="ARBA" id="ARBA00012587"/>
    </source>
</evidence>
<dbReference type="PANTHER" id="PTHR30124:SF0">
    <property type="entry name" value="MEMBRANE-BOUND LYTIC MUREIN TRANSGLYCOSYLASE A"/>
    <property type="match status" value="1"/>
</dbReference>
<dbReference type="STRING" id="573065.Astex_0155"/>
<dbReference type="PROSITE" id="PS51257">
    <property type="entry name" value="PROKAR_LIPOPROTEIN"/>
    <property type="match status" value="1"/>
</dbReference>
<dbReference type="GO" id="GO:0004553">
    <property type="term" value="F:hydrolase activity, hydrolyzing O-glycosyl compounds"/>
    <property type="evidence" value="ECO:0007669"/>
    <property type="project" value="InterPro"/>
</dbReference>
<dbReference type="Gene3D" id="2.40.240.50">
    <property type="entry name" value="Barwin-like endoglucanases"/>
    <property type="match status" value="1"/>
</dbReference>
<evidence type="ECO:0000313" key="10">
    <source>
        <dbReference type="Proteomes" id="UP000001492"/>
    </source>
</evidence>
<dbReference type="PIRSF" id="PIRSF019422">
    <property type="entry name" value="MltA"/>
    <property type="match status" value="1"/>
</dbReference>
<dbReference type="GO" id="GO:0009253">
    <property type="term" value="P:peptidoglycan catabolic process"/>
    <property type="evidence" value="ECO:0007669"/>
    <property type="project" value="TreeGrafter"/>
</dbReference>
<dbReference type="KEGG" id="aex:Astex_0155"/>
<evidence type="ECO:0000256" key="3">
    <source>
        <dbReference type="ARBA" id="ARBA00023239"/>
    </source>
</evidence>
<dbReference type="CDD" id="cd14485">
    <property type="entry name" value="mltA_like_LT_A"/>
    <property type="match status" value="1"/>
</dbReference>
<evidence type="ECO:0000256" key="7">
    <source>
        <dbReference type="SAM" id="SignalP"/>
    </source>
</evidence>
<dbReference type="EC" id="4.2.2.n1" evidence="2"/>
<keyword evidence="7" id="KW-0732">Signal</keyword>
<evidence type="ECO:0000256" key="4">
    <source>
        <dbReference type="ARBA" id="ARBA00023316"/>
    </source>
</evidence>
<dbReference type="AlphaFoldDB" id="E8RNU3"/>
<feature type="chain" id="PRO_5003230640" description="peptidoglycan lytic exotransglycosylase" evidence="7">
    <location>
        <begin position="26"/>
        <end position="404"/>
    </location>
</feature>
<sequence>MSLRGRAGVLTVARRLLAYGCVSMAALSLVACVETPKPPVGPSPLPSPPVPETDPQPVPTPPPSEPLASRPSQSLSALPGWGETDPFIALEAVRGACAYRQGRQYARACDALKTQAFEQPEEIKQWLEARFRVERIEGEGLLTAYFVPEYPATTTPSREFSQPVRTKPADLVLVDGAQMTPPQPAGKRFAARRAGELYVPYYTRAEIEAQPVTGQAYYMRPEDYFFMQIQGSGYLTLEDGTRFMAAYAADNGLPFVGIAKTLTERGLMKKEQTSGEAIRQWLADNRGPVAQEVMNQNPRYAFFSMDMTKMEPLGAAAIPLPAGAAIAIDPSFHPYGDLYWVDADAGSLSGAFPAYRRLVAALDTGGAIRGKIRADLYMGHGDRAGREAGRVKHKLRLWRIVPAE</sequence>
<dbReference type="SUPFAM" id="SSF50685">
    <property type="entry name" value="Barwin-like endoglucanases"/>
    <property type="match status" value="1"/>
</dbReference>
<evidence type="ECO:0000256" key="6">
    <source>
        <dbReference type="SAM" id="MobiDB-lite"/>
    </source>
</evidence>
<dbReference type="InterPro" id="IPR026044">
    <property type="entry name" value="MltA"/>
</dbReference>
<feature type="signal peptide" evidence="7">
    <location>
        <begin position="1"/>
        <end position="25"/>
    </location>
</feature>
<dbReference type="eggNOG" id="COG2821">
    <property type="taxonomic scope" value="Bacteria"/>
</dbReference>
<keyword evidence="4" id="KW-0961">Cell wall biogenesis/degradation</keyword>
<dbReference type="Pfam" id="PF03562">
    <property type="entry name" value="MltA"/>
    <property type="match status" value="1"/>
</dbReference>
<dbReference type="CDD" id="cd14668">
    <property type="entry name" value="mlta_B"/>
    <property type="match status" value="1"/>
</dbReference>
<proteinExistence type="predicted"/>
<evidence type="ECO:0000256" key="1">
    <source>
        <dbReference type="ARBA" id="ARBA00001420"/>
    </source>
</evidence>
<dbReference type="GO" id="GO:0008933">
    <property type="term" value="F:peptidoglycan lytic transglycosylase activity"/>
    <property type="evidence" value="ECO:0007669"/>
    <property type="project" value="TreeGrafter"/>
</dbReference>
<gene>
    <name evidence="9" type="ordered locus">Astex_0155</name>
</gene>
<dbReference type="InterPro" id="IPR010611">
    <property type="entry name" value="3D_dom"/>
</dbReference>
<evidence type="ECO:0000313" key="9">
    <source>
        <dbReference type="EMBL" id="ADU11856.1"/>
    </source>
</evidence>
<feature type="region of interest" description="Disordered" evidence="6">
    <location>
        <begin position="37"/>
        <end position="76"/>
    </location>
</feature>
<dbReference type="GO" id="GO:0071555">
    <property type="term" value="P:cell wall organization"/>
    <property type="evidence" value="ECO:0007669"/>
    <property type="project" value="UniProtKB-KW"/>
</dbReference>
<dbReference type="InterPro" id="IPR036908">
    <property type="entry name" value="RlpA-like_sf"/>
</dbReference>
<feature type="compositionally biased region" description="Pro residues" evidence="6">
    <location>
        <begin position="37"/>
        <end position="65"/>
    </location>
</feature>
<keyword evidence="3" id="KW-0456">Lyase</keyword>
<dbReference type="HOGENOM" id="CLU_037751_0_0_5"/>
<dbReference type="GO" id="GO:0019867">
    <property type="term" value="C:outer membrane"/>
    <property type="evidence" value="ECO:0007669"/>
    <property type="project" value="InterPro"/>
</dbReference>
<accession>E8RNU3</accession>
<name>E8RNU3_ASTEC</name>
<keyword evidence="10" id="KW-1185">Reference proteome</keyword>
<organism evidence="9 10">
    <name type="scientific">Asticcacaulis excentricus (strain ATCC 15261 / DSM 4724 / KCTC 12464 / NCIMB 9791 / VKM B-1370 / CB 48)</name>
    <dbReference type="NCBI Taxonomy" id="573065"/>
    <lineage>
        <taxon>Bacteria</taxon>
        <taxon>Pseudomonadati</taxon>
        <taxon>Pseudomonadota</taxon>
        <taxon>Alphaproteobacteria</taxon>
        <taxon>Caulobacterales</taxon>
        <taxon>Caulobacteraceae</taxon>
        <taxon>Asticcacaulis</taxon>
    </lineage>
</organism>